<organism evidence="7 8">
    <name type="scientific">Pelagicoccus albus</name>
    <dbReference type="NCBI Taxonomy" id="415222"/>
    <lineage>
        <taxon>Bacteria</taxon>
        <taxon>Pseudomonadati</taxon>
        <taxon>Verrucomicrobiota</taxon>
        <taxon>Opitutia</taxon>
        <taxon>Puniceicoccales</taxon>
        <taxon>Pelagicoccaceae</taxon>
        <taxon>Pelagicoccus</taxon>
    </lineage>
</organism>
<dbReference type="EMBL" id="JACHVC010000008">
    <property type="protein sequence ID" value="MBC2606255.1"/>
    <property type="molecule type" value="Genomic_DNA"/>
</dbReference>
<dbReference type="Gene3D" id="1.10.287.950">
    <property type="entry name" value="Methyl-accepting chemotaxis protein"/>
    <property type="match status" value="1"/>
</dbReference>
<sequence>MAFNRLKLRTQILLGILLPIVIASFLAVFFGFEAHEMELSASETKNRDLDSFQAAWQMKLDVIQVQQWLTDISATRARDGLDDGFTEAAAARDSFKDCVAYFQTRWSEDGNRDRLGELDALDRFFDDYYESGKKMANAYISGGPAEGNISMAAFDASAARLNETLNGFFEEQKASMRNSLSGVVKFTEKLQTGTIVAFIGMTIVGLGIGLFISNRITKPLIGIMERLGQNAASMADVSDQVTSASMNLAEGSTDQASSLDITANELRTLSDTTNGNAESAVQADKLIKDSNALIVRSSEIIANMSRSMEQISNTGRETQKIVNTIDEIAFQTNLLALNAAVEAARAGEAGAGFAVVADEVRNLATRAADAAKNTSQMIEDSVSEIEAGAKFASETNAAYVDIARQSDESTRLIAQIAGVCAEQSAMLERINQSMKGLDTVVQKNAASAEESASTSEEMHAQSEDLRGLAHQLLVLVSGDKGQKVGDSYGALVSVSKPSSKPASSPRMGDGANMVLPEDVWGN</sequence>
<dbReference type="Pfam" id="PF00015">
    <property type="entry name" value="MCPsignal"/>
    <property type="match status" value="1"/>
</dbReference>
<dbReference type="GO" id="GO:0005886">
    <property type="term" value="C:plasma membrane"/>
    <property type="evidence" value="ECO:0007669"/>
    <property type="project" value="TreeGrafter"/>
</dbReference>
<feature type="compositionally biased region" description="Low complexity" evidence="4">
    <location>
        <begin position="493"/>
        <end position="505"/>
    </location>
</feature>
<keyword evidence="5" id="KW-0812">Transmembrane</keyword>
<feature type="transmembrane region" description="Helical" evidence="5">
    <location>
        <begin position="12"/>
        <end position="32"/>
    </location>
</feature>
<dbReference type="PROSITE" id="PS50111">
    <property type="entry name" value="CHEMOTAXIS_TRANSDUC_2"/>
    <property type="match status" value="1"/>
</dbReference>
<protein>
    <recommendedName>
        <fullName evidence="6">Methyl-accepting transducer domain-containing protein</fullName>
    </recommendedName>
</protein>
<gene>
    <name evidence="7" type="ORF">H5P27_09365</name>
</gene>
<dbReference type="InterPro" id="IPR004089">
    <property type="entry name" value="MCPsignal_dom"/>
</dbReference>
<evidence type="ECO:0000256" key="3">
    <source>
        <dbReference type="PROSITE-ProRule" id="PRU00284"/>
    </source>
</evidence>
<proteinExistence type="inferred from homology"/>
<keyword evidence="8" id="KW-1185">Reference proteome</keyword>
<evidence type="ECO:0000313" key="7">
    <source>
        <dbReference type="EMBL" id="MBC2606255.1"/>
    </source>
</evidence>
<feature type="transmembrane region" description="Helical" evidence="5">
    <location>
        <begin position="190"/>
        <end position="212"/>
    </location>
</feature>
<evidence type="ECO:0000256" key="1">
    <source>
        <dbReference type="ARBA" id="ARBA00022500"/>
    </source>
</evidence>
<keyword evidence="1" id="KW-0145">Chemotaxis</keyword>
<dbReference type="PANTHER" id="PTHR43531:SF11">
    <property type="entry name" value="METHYL-ACCEPTING CHEMOTAXIS PROTEIN 3"/>
    <property type="match status" value="1"/>
</dbReference>
<dbReference type="AlphaFoldDB" id="A0A7X1B8C3"/>
<keyword evidence="5" id="KW-0472">Membrane</keyword>
<comment type="caution">
    <text evidence="7">The sequence shown here is derived from an EMBL/GenBank/DDBJ whole genome shotgun (WGS) entry which is preliminary data.</text>
</comment>
<dbReference type="GO" id="GO:0006935">
    <property type="term" value="P:chemotaxis"/>
    <property type="evidence" value="ECO:0007669"/>
    <property type="project" value="UniProtKB-KW"/>
</dbReference>
<evidence type="ECO:0000256" key="5">
    <source>
        <dbReference type="SAM" id="Phobius"/>
    </source>
</evidence>
<dbReference type="SMART" id="SM00283">
    <property type="entry name" value="MA"/>
    <property type="match status" value="1"/>
</dbReference>
<dbReference type="InterPro" id="IPR051310">
    <property type="entry name" value="MCP_chemotaxis"/>
</dbReference>
<accession>A0A7X1B8C3</accession>
<comment type="similarity">
    <text evidence="2">Belongs to the methyl-accepting chemotaxis (MCP) protein family.</text>
</comment>
<reference evidence="7 8" key="1">
    <citation type="submission" date="2020-07" db="EMBL/GenBank/DDBJ databases">
        <authorList>
            <person name="Feng X."/>
        </authorList>
    </citation>
    <scope>NUCLEOTIDE SEQUENCE [LARGE SCALE GENOMIC DNA]</scope>
    <source>
        <strain evidence="7 8">JCM23202</strain>
    </source>
</reference>
<evidence type="ECO:0000256" key="2">
    <source>
        <dbReference type="ARBA" id="ARBA00029447"/>
    </source>
</evidence>
<dbReference type="RefSeq" id="WP_185660141.1">
    <property type="nucleotide sequence ID" value="NZ_CAWPOO010000008.1"/>
</dbReference>
<evidence type="ECO:0000259" key="6">
    <source>
        <dbReference type="PROSITE" id="PS50111"/>
    </source>
</evidence>
<dbReference type="GO" id="GO:0004888">
    <property type="term" value="F:transmembrane signaling receptor activity"/>
    <property type="evidence" value="ECO:0007669"/>
    <property type="project" value="TreeGrafter"/>
</dbReference>
<dbReference type="Proteomes" id="UP000526501">
    <property type="component" value="Unassembled WGS sequence"/>
</dbReference>
<dbReference type="GO" id="GO:0007165">
    <property type="term" value="P:signal transduction"/>
    <property type="evidence" value="ECO:0007669"/>
    <property type="project" value="UniProtKB-KW"/>
</dbReference>
<feature type="region of interest" description="Disordered" evidence="4">
    <location>
        <begin position="493"/>
        <end position="522"/>
    </location>
</feature>
<evidence type="ECO:0000313" key="8">
    <source>
        <dbReference type="Proteomes" id="UP000526501"/>
    </source>
</evidence>
<dbReference type="SUPFAM" id="SSF58104">
    <property type="entry name" value="Methyl-accepting chemotaxis protein (MCP) signaling domain"/>
    <property type="match status" value="1"/>
</dbReference>
<keyword evidence="5" id="KW-1133">Transmembrane helix</keyword>
<evidence type="ECO:0000256" key="4">
    <source>
        <dbReference type="SAM" id="MobiDB-lite"/>
    </source>
</evidence>
<name>A0A7X1B8C3_9BACT</name>
<feature type="domain" description="Methyl-accepting transducer" evidence="6">
    <location>
        <begin position="230"/>
        <end position="459"/>
    </location>
</feature>
<dbReference type="PANTHER" id="PTHR43531">
    <property type="entry name" value="PROTEIN ICFG"/>
    <property type="match status" value="1"/>
</dbReference>
<keyword evidence="3" id="KW-0807">Transducer</keyword>